<feature type="signal peptide" evidence="1">
    <location>
        <begin position="1"/>
        <end position="26"/>
    </location>
</feature>
<reference evidence="3 4" key="1">
    <citation type="submission" date="2024-06" db="EMBL/GenBank/DDBJ databases">
        <title>The Natural Products Discovery Center: Release of the First 8490 Sequenced Strains for Exploring Actinobacteria Biosynthetic Diversity.</title>
        <authorList>
            <person name="Kalkreuter E."/>
            <person name="Kautsar S.A."/>
            <person name="Yang D."/>
            <person name="Bader C.D."/>
            <person name="Teijaro C.N."/>
            <person name="Fluegel L."/>
            <person name="Davis C.M."/>
            <person name="Simpson J.R."/>
            <person name="Lauterbach L."/>
            <person name="Steele A.D."/>
            <person name="Gui C."/>
            <person name="Meng S."/>
            <person name="Li G."/>
            <person name="Viehrig K."/>
            <person name="Ye F."/>
            <person name="Su P."/>
            <person name="Kiefer A.F."/>
            <person name="Nichols A."/>
            <person name="Cepeda A.J."/>
            <person name="Yan W."/>
            <person name="Fan B."/>
            <person name="Jiang Y."/>
            <person name="Adhikari A."/>
            <person name="Zheng C.-J."/>
            <person name="Schuster L."/>
            <person name="Cowan T.M."/>
            <person name="Smanski M.J."/>
            <person name="Chevrette M.G."/>
            <person name="De Carvalho L.P.S."/>
            <person name="Shen B."/>
        </authorList>
    </citation>
    <scope>NUCLEOTIDE SEQUENCE [LARGE SCALE GENOMIC DNA]</scope>
    <source>
        <strain evidence="3 4">NPDC050403</strain>
    </source>
</reference>
<dbReference type="RefSeq" id="WP_109526324.1">
    <property type="nucleotide sequence ID" value="NZ_JBEXKW010000017.1"/>
</dbReference>
<name>A0ABV3FM23_9NOCA</name>
<accession>A0ABV3FM23</accession>
<evidence type="ECO:0000313" key="3">
    <source>
        <dbReference type="EMBL" id="MEV0706479.1"/>
    </source>
</evidence>
<dbReference type="InterPro" id="IPR008613">
    <property type="entry name" value="Excalibur_Ca-bd_domain"/>
</dbReference>
<keyword evidence="1" id="KW-0732">Signal</keyword>
<organism evidence="3 4">
    <name type="scientific">Nocardia aurea</name>
    <dbReference type="NCBI Taxonomy" id="2144174"/>
    <lineage>
        <taxon>Bacteria</taxon>
        <taxon>Bacillati</taxon>
        <taxon>Actinomycetota</taxon>
        <taxon>Actinomycetes</taxon>
        <taxon>Mycobacteriales</taxon>
        <taxon>Nocardiaceae</taxon>
        <taxon>Nocardia</taxon>
    </lineage>
</organism>
<proteinExistence type="predicted"/>
<feature type="domain" description="Excalibur calcium-binding" evidence="2">
    <location>
        <begin position="71"/>
        <end position="82"/>
    </location>
</feature>
<evidence type="ECO:0000256" key="1">
    <source>
        <dbReference type="SAM" id="SignalP"/>
    </source>
</evidence>
<evidence type="ECO:0000313" key="4">
    <source>
        <dbReference type="Proteomes" id="UP001551695"/>
    </source>
</evidence>
<feature type="chain" id="PRO_5045060366" evidence="1">
    <location>
        <begin position="27"/>
        <end position="84"/>
    </location>
</feature>
<keyword evidence="4" id="KW-1185">Reference proteome</keyword>
<protein>
    <submittedName>
        <fullName evidence="3">Excalibur calcium-binding domain-containing protein</fullName>
    </submittedName>
</protein>
<dbReference type="Proteomes" id="UP001551695">
    <property type="component" value="Unassembled WGS sequence"/>
</dbReference>
<evidence type="ECO:0000259" key="2">
    <source>
        <dbReference type="Pfam" id="PF05901"/>
    </source>
</evidence>
<gene>
    <name evidence="3" type="ORF">AB0I48_02845</name>
</gene>
<dbReference type="Pfam" id="PF05901">
    <property type="entry name" value="Excalibur"/>
    <property type="match status" value="1"/>
</dbReference>
<sequence length="84" mass="8416">MRFTAALGASTLALGFALTATGAATAAPESGCHPSYTPCVPYASDVDCKGGSGNGPAYTGRVQVIGPDEYDLDRDGDGIACEKS</sequence>
<dbReference type="EMBL" id="JBFAKC010000001">
    <property type="protein sequence ID" value="MEV0706479.1"/>
    <property type="molecule type" value="Genomic_DNA"/>
</dbReference>
<comment type="caution">
    <text evidence="3">The sequence shown here is derived from an EMBL/GenBank/DDBJ whole genome shotgun (WGS) entry which is preliminary data.</text>
</comment>